<dbReference type="AlphaFoldDB" id="A0AAP0MV07"/>
<evidence type="ECO:0000313" key="2">
    <source>
        <dbReference type="Proteomes" id="UP001428341"/>
    </source>
</evidence>
<name>A0AAP0MV07_9ROSI</name>
<organism evidence="1 2">
    <name type="scientific">Citrus x changshan-huyou</name>
    <dbReference type="NCBI Taxonomy" id="2935761"/>
    <lineage>
        <taxon>Eukaryota</taxon>
        <taxon>Viridiplantae</taxon>
        <taxon>Streptophyta</taxon>
        <taxon>Embryophyta</taxon>
        <taxon>Tracheophyta</taxon>
        <taxon>Spermatophyta</taxon>
        <taxon>Magnoliopsida</taxon>
        <taxon>eudicotyledons</taxon>
        <taxon>Gunneridae</taxon>
        <taxon>Pentapetalae</taxon>
        <taxon>rosids</taxon>
        <taxon>malvids</taxon>
        <taxon>Sapindales</taxon>
        <taxon>Rutaceae</taxon>
        <taxon>Aurantioideae</taxon>
        <taxon>Citrus</taxon>
    </lineage>
</organism>
<evidence type="ECO:0000313" key="1">
    <source>
        <dbReference type="EMBL" id="KAK9223861.1"/>
    </source>
</evidence>
<comment type="caution">
    <text evidence="1">The sequence shown here is derived from an EMBL/GenBank/DDBJ whole genome shotgun (WGS) entry which is preliminary data.</text>
</comment>
<dbReference type="Proteomes" id="UP001428341">
    <property type="component" value="Unassembled WGS sequence"/>
</dbReference>
<proteinExistence type="predicted"/>
<sequence length="86" mass="9928">MIKDLSRFGPCGMLTCSFQQSCLVLSDEAKEAPPRARSYLVQYSLTKNALFVGSFMFFIKMLERKLSSPGFAMPEEWCFQEDTRRK</sequence>
<keyword evidence="2" id="KW-1185">Reference proteome</keyword>
<dbReference type="EMBL" id="JBCGBO010000002">
    <property type="protein sequence ID" value="KAK9223861.1"/>
    <property type="molecule type" value="Genomic_DNA"/>
</dbReference>
<accession>A0AAP0MV07</accession>
<reference evidence="1 2" key="1">
    <citation type="submission" date="2024-05" db="EMBL/GenBank/DDBJ databases">
        <title>Haplotype-resolved chromosome-level genome assembly of Huyou (Citrus changshanensis).</title>
        <authorList>
            <person name="Miao C."/>
            <person name="Chen W."/>
            <person name="Wu Y."/>
            <person name="Wang L."/>
            <person name="Zhao S."/>
            <person name="Grierson D."/>
            <person name="Xu C."/>
            <person name="Chen K."/>
        </authorList>
    </citation>
    <scope>NUCLEOTIDE SEQUENCE [LARGE SCALE GENOMIC DNA]</scope>
    <source>
        <strain evidence="1">01-14</strain>
        <tissue evidence="1">Leaf</tissue>
    </source>
</reference>
<protein>
    <submittedName>
        <fullName evidence="1">Uncharacterized protein</fullName>
    </submittedName>
</protein>
<gene>
    <name evidence="1" type="ORF">WN944_012310</name>
</gene>